<dbReference type="GO" id="GO:0016020">
    <property type="term" value="C:membrane"/>
    <property type="evidence" value="ECO:0007669"/>
    <property type="project" value="GOC"/>
</dbReference>
<feature type="transmembrane region" description="Helical" evidence="10">
    <location>
        <begin position="26"/>
        <end position="47"/>
    </location>
</feature>
<feature type="transmembrane region" description="Helical" evidence="10">
    <location>
        <begin position="287"/>
        <end position="307"/>
    </location>
</feature>
<dbReference type="PANTHER" id="PTHR12468">
    <property type="entry name" value="GPI MANNOSYLTRANSFERASE 2"/>
    <property type="match status" value="1"/>
</dbReference>
<evidence type="ECO:0000256" key="1">
    <source>
        <dbReference type="ARBA" id="ARBA00004477"/>
    </source>
</evidence>
<keyword evidence="5" id="KW-0808">Transferase</keyword>
<feature type="transmembrane region" description="Helical" evidence="10">
    <location>
        <begin position="366"/>
        <end position="386"/>
    </location>
</feature>
<keyword evidence="9 10" id="KW-0472">Membrane</keyword>
<evidence type="ECO:0000313" key="12">
    <source>
        <dbReference type="Proteomes" id="UP000239352"/>
    </source>
</evidence>
<feature type="transmembrane region" description="Helical" evidence="10">
    <location>
        <begin position="185"/>
        <end position="218"/>
    </location>
</feature>
<dbReference type="AlphaFoldDB" id="A0A2T0GW74"/>
<keyword evidence="4" id="KW-0328">Glycosyltransferase</keyword>
<accession>A0A2T0GW74</accession>
<comment type="pathway">
    <text evidence="2">Glycolipid biosynthesis; glycosylphosphatidylinositol-anchor biosynthesis.</text>
</comment>
<evidence type="ECO:0000256" key="3">
    <source>
        <dbReference type="ARBA" id="ARBA00022502"/>
    </source>
</evidence>
<dbReference type="PANTHER" id="PTHR12468:SF2">
    <property type="entry name" value="GPI MANNOSYLTRANSFERASE 2"/>
    <property type="match status" value="1"/>
</dbReference>
<dbReference type="InterPro" id="IPR007315">
    <property type="entry name" value="PIG-V/Gpi18"/>
</dbReference>
<reference evidence="11 12" key="1">
    <citation type="submission" date="2018-03" db="EMBL/GenBank/DDBJ databases">
        <title>Actinopolyspora mortivallis from Sahara, screening for active biomolecules.</title>
        <authorList>
            <person name="Selama O."/>
            <person name="Wellington E.M.H."/>
            <person name="Hacene H."/>
        </authorList>
    </citation>
    <scope>NUCLEOTIDE SEQUENCE [LARGE SCALE GENOMIC DNA]</scope>
    <source>
        <strain evidence="11 12">M5A</strain>
    </source>
</reference>
<dbReference type="GO" id="GO:0006506">
    <property type="term" value="P:GPI anchor biosynthetic process"/>
    <property type="evidence" value="ECO:0007669"/>
    <property type="project" value="UniProtKB-UniPathway"/>
</dbReference>
<keyword evidence="3" id="KW-0337">GPI-anchor biosynthesis</keyword>
<evidence type="ECO:0000256" key="4">
    <source>
        <dbReference type="ARBA" id="ARBA00022676"/>
    </source>
</evidence>
<proteinExistence type="predicted"/>
<evidence type="ECO:0000313" key="11">
    <source>
        <dbReference type="EMBL" id="PRW63366.1"/>
    </source>
</evidence>
<evidence type="ECO:0000256" key="6">
    <source>
        <dbReference type="ARBA" id="ARBA00022692"/>
    </source>
</evidence>
<dbReference type="STRING" id="1050202.GCA_000384035_03418"/>
<comment type="subcellular location">
    <subcellularLocation>
        <location evidence="1">Endoplasmic reticulum membrane</location>
        <topology evidence="1">Multi-pass membrane protein</topology>
    </subcellularLocation>
</comment>
<gene>
    <name evidence="11" type="ORF">CEP50_10435</name>
</gene>
<evidence type="ECO:0000256" key="8">
    <source>
        <dbReference type="ARBA" id="ARBA00022989"/>
    </source>
</evidence>
<keyword evidence="12" id="KW-1185">Reference proteome</keyword>
<dbReference type="Proteomes" id="UP000239352">
    <property type="component" value="Unassembled WGS sequence"/>
</dbReference>
<comment type="caution">
    <text evidence="11">The sequence shown here is derived from an EMBL/GenBank/DDBJ whole genome shotgun (WGS) entry which is preliminary data.</text>
</comment>
<feature type="transmembrane region" description="Helical" evidence="10">
    <location>
        <begin position="225"/>
        <end position="246"/>
    </location>
</feature>
<evidence type="ECO:0000256" key="10">
    <source>
        <dbReference type="SAM" id="Phobius"/>
    </source>
</evidence>
<protein>
    <recommendedName>
        <fullName evidence="13">Glycosyltransferase RgtA/B/C/D-like domain-containing protein</fullName>
    </recommendedName>
</protein>
<feature type="transmembrane region" description="Helical" evidence="10">
    <location>
        <begin position="114"/>
        <end position="131"/>
    </location>
</feature>
<name>A0A2T0GW74_ACTMO</name>
<keyword evidence="7" id="KW-0256">Endoplasmic reticulum</keyword>
<evidence type="ECO:0000256" key="7">
    <source>
        <dbReference type="ARBA" id="ARBA00022824"/>
    </source>
</evidence>
<keyword evidence="8 10" id="KW-1133">Transmembrane helix</keyword>
<dbReference type="UniPathway" id="UPA00196"/>
<dbReference type="GO" id="GO:0004376">
    <property type="term" value="F:GPI mannosyltransferase activity"/>
    <property type="evidence" value="ECO:0007669"/>
    <property type="project" value="InterPro"/>
</dbReference>
<evidence type="ECO:0000256" key="9">
    <source>
        <dbReference type="ARBA" id="ARBA00023136"/>
    </source>
</evidence>
<keyword evidence="6 10" id="KW-0812">Transmembrane</keyword>
<dbReference type="EMBL" id="PVSR01000015">
    <property type="protein sequence ID" value="PRW63366.1"/>
    <property type="molecule type" value="Genomic_DNA"/>
</dbReference>
<sequence>MGPHLPRRREATATVRRRGLDPVPAVLYLTVHMLGILVLAALCASQGKQFPPVLFSWDSDWYLQIAANGYDGVSPTMLDGHGHHHQGTAMAFFPGLPLAIRAVALLPGLDPPRAALLVNLAAGLVCAYGLVRLARLVTGSRRVGLVLVVLFSAAPMSVVLVMPYTEALFCALSVWALVGVLENRWSRAGLCCLAAGLIRPTGVVLIAVVVTAAVVALARGRSGRGPWAACLLAPLGTLAYLGWVAVRTGQPDGYFEIQQRGWSSSFDGGVSTARFVLETLTTDKDTFVTLTAWLVLCAVVLLVLCLHGRLPWPLVMFAALVLALALGSDGLMFSKVRLMLPAFPLLLPPALGLARRGGLTAIVSTTLFVCFGSWFSAYALAVWPYAI</sequence>
<dbReference type="GO" id="GO:0000009">
    <property type="term" value="F:alpha-1,6-mannosyltransferase activity"/>
    <property type="evidence" value="ECO:0007669"/>
    <property type="project" value="InterPro"/>
</dbReference>
<feature type="transmembrane region" description="Helical" evidence="10">
    <location>
        <begin position="314"/>
        <end position="332"/>
    </location>
</feature>
<evidence type="ECO:0008006" key="13">
    <source>
        <dbReference type="Google" id="ProtNLM"/>
    </source>
</evidence>
<evidence type="ECO:0000256" key="5">
    <source>
        <dbReference type="ARBA" id="ARBA00022679"/>
    </source>
</evidence>
<dbReference type="InParanoid" id="A0A2T0GW74"/>
<organism evidence="11 12">
    <name type="scientific">Actinopolyspora mortivallis</name>
    <dbReference type="NCBI Taxonomy" id="33906"/>
    <lineage>
        <taxon>Bacteria</taxon>
        <taxon>Bacillati</taxon>
        <taxon>Actinomycetota</taxon>
        <taxon>Actinomycetes</taxon>
        <taxon>Actinopolysporales</taxon>
        <taxon>Actinopolysporaceae</taxon>
        <taxon>Actinopolyspora</taxon>
    </lineage>
</organism>
<feature type="transmembrane region" description="Helical" evidence="10">
    <location>
        <begin position="143"/>
        <end position="165"/>
    </location>
</feature>
<evidence type="ECO:0000256" key="2">
    <source>
        <dbReference type="ARBA" id="ARBA00004687"/>
    </source>
</evidence>